<evidence type="ECO:0000256" key="1">
    <source>
        <dbReference type="ARBA" id="ARBA00004604"/>
    </source>
</evidence>
<dbReference type="InterPro" id="IPR007146">
    <property type="entry name" value="Sas10/Utp3/C1D"/>
</dbReference>
<feature type="compositionally biased region" description="Acidic residues" evidence="5">
    <location>
        <begin position="140"/>
        <end position="150"/>
    </location>
</feature>
<organism evidence="7 8">
    <name type="scientific">Himantopus himantopus</name>
    <name type="common">Black-winged stilt</name>
    <name type="synonym">Charadrius himantopus</name>
    <dbReference type="NCBI Taxonomy" id="225398"/>
    <lineage>
        <taxon>Eukaryota</taxon>
        <taxon>Metazoa</taxon>
        <taxon>Chordata</taxon>
        <taxon>Craniata</taxon>
        <taxon>Vertebrata</taxon>
        <taxon>Euteleostomi</taxon>
        <taxon>Archelosauria</taxon>
        <taxon>Archosauria</taxon>
        <taxon>Dinosauria</taxon>
        <taxon>Saurischia</taxon>
        <taxon>Theropoda</taxon>
        <taxon>Coelurosauria</taxon>
        <taxon>Aves</taxon>
        <taxon>Neognathae</taxon>
        <taxon>Neoaves</taxon>
        <taxon>Charadriiformes</taxon>
        <taxon>Recurvirostridae</taxon>
        <taxon>Himantopus</taxon>
    </lineage>
</organism>
<evidence type="ECO:0000259" key="6">
    <source>
        <dbReference type="Pfam" id="PF09368"/>
    </source>
</evidence>
<sequence length="479" mass="55692">AMRTRRGTVLRRPLPPDPAEVEDDDGGEEAPGGPAAEEVEEDLQEAQFRAVMAALESGEEAGESEEEEEEVLGLQLPEDSEEEDGEEEEEEEEESGDLEERRQDTKLPHELSWGQRKQLYYDTDYGSDAQAKGKRSQQEVDAEEEEEEQEAQVIQRRLVQDLGEDDYGLDMIQGYVAEQQKTHDSKGQKIDKDLQALPKKEQLKLLKQESPELLQLIEDFEVKLMELKDELHPLLQMVKNGTIPQGKGSRYLQTKYHLYLNYCANISFYLVLKSKRIPVHSHPIIERLVAYRNIINDLAVIDQKLSSQVRMLLKNYYDKKEDKLRKEKKFAVFLPLDVRKNKPKRAPVLANGRATADEPSDESDLDEEAALKYYKMMEEKLKLKRKRTEDKDELEEEEVLEGEDPNKKRGVTYQMIKNKGLTPRRKKIDRNPRVKHREKFRRAKIRRKGQVREVRRELHRYAGELSGIRAGVKKSRKLQ</sequence>
<feature type="region of interest" description="Disordered" evidence="5">
    <location>
        <begin position="1"/>
        <end position="150"/>
    </location>
</feature>
<feature type="compositionally biased region" description="Acidic residues" evidence="5">
    <location>
        <begin position="57"/>
        <end position="71"/>
    </location>
</feature>
<dbReference type="PANTHER" id="PTHR13237">
    <property type="entry name" value="SOMETHING ABOUT SILENCING PROTEIN 10-RELATED"/>
    <property type="match status" value="1"/>
</dbReference>
<evidence type="ECO:0000256" key="5">
    <source>
        <dbReference type="SAM" id="MobiDB-lite"/>
    </source>
</evidence>
<comment type="subcellular location">
    <subcellularLocation>
        <location evidence="1">Nucleus</location>
        <location evidence="1">Nucleolus</location>
    </subcellularLocation>
</comment>
<proteinExistence type="inferred from homology"/>
<dbReference type="Proteomes" id="UP000571567">
    <property type="component" value="Unassembled WGS sequence"/>
</dbReference>
<dbReference type="InterPro" id="IPR018972">
    <property type="entry name" value="Sas10_C_dom"/>
</dbReference>
<dbReference type="EMBL" id="VXBK01001912">
    <property type="protein sequence ID" value="NXN64696.1"/>
    <property type="molecule type" value="Genomic_DNA"/>
</dbReference>
<feature type="non-terminal residue" evidence="7">
    <location>
        <position position="479"/>
    </location>
</feature>
<feature type="compositionally biased region" description="Acidic residues" evidence="5">
    <location>
        <begin position="78"/>
        <end position="97"/>
    </location>
</feature>
<protein>
    <submittedName>
        <fullName evidence="7">SAS10 protein</fullName>
    </submittedName>
</protein>
<name>A0A7L1KQZ7_HIMHI</name>
<evidence type="ECO:0000313" key="8">
    <source>
        <dbReference type="Proteomes" id="UP000571567"/>
    </source>
</evidence>
<dbReference type="GO" id="GO:0000462">
    <property type="term" value="P:maturation of SSU-rRNA from tricistronic rRNA transcript (SSU-rRNA, 5.8S rRNA, LSU-rRNA)"/>
    <property type="evidence" value="ECO:0007669"/>
    <property type="project" value="TreeGrafter"/>
</dbReference>
<dbReference type="PANTHER" id="PTHR13237:SF8">
    <property type="entry name" value="SOMETHING ABOUT SILENCING PROTEIN 10"/>
    <property type="match status" value="1"/>
</dbReference>
<dbReference type="Pfam" id="PF09368">
    <property type="entry name" value="Sas10"/>
    <property type="match status" value="1"/>
</dbReference>
<keyword evidence="3" id="KW-0597">Phosphoprotein</keyword>
<feature type="compositionally biased region" description="Acidic residues" evidence="5">
    <location>
        <begin position="19"/>
        <end position="28"/>
    </location>
</feature>
<comment type="caution">
    <text evidence="7">The sequence shown here is derived from an EMBL/GenBank/DDBJ whole genome shotgun (WGS) entry which is preliminary data.</text>
</comment>
<evidence type="ECO:0000313" key="7">
    <source>
        <dbReference type="EMBL" id="NXN64696.1"/>
    </source>
</evidence>
<dbReference type="Pfam" id="PF04000">
    <property type="entry name" value="Sas10_Utp3"/>
    <property type="match status" value="1"/>
</dbReference>
<keyword evidence="8" id="KW-1185">Reference proteome</keyword>
<dbReference type="AlphaFoldDB" id="A0A7L1KQZ7"/>
<evidence type="ECO:0000256" key="2">
    <source>
        <dbReference type="ARBA" id="ARBA00010979"/>
    </source>
</evidence>
<evidence type="ECO:0000256" key="3">
    <source>
        <dbReference type="ARBA" id="ARBA00022553"/>
    </source>
</evidence>
<gene>
    <name evidence="7" type="primary">Utp3</name>
    <name evidence="7" type="ORF">HIMHIM_R01737</name>
</gene>
<feature type="non-terminal residue" evidence="7">
    <location>
        <position position="1"/>
    </location>
</feature>
<comment type="similarity">
    <text evidence="2">Belongs to the SAS10 family.</text>
</comment>
<keyword evidence="4" id="KW-0539">Nucleus</keyword>
<feature type="domain" description="Sas10 C-terminal" evidence="6">
    <location>
        <begin position="407"/>
        <end position="478"/>
    </location>
</feature>
<dbReference type="OrthoDB" id="1924577at2759"/>
<evidence type="ECO:0000256" key="4">
    <source>
        <dbReference type="ARBA" id="ARBA00023242"/>
    </source>
</evidence>
<reference evidence="7 8" key="1">
    <citation type="submission" date="2019-09" db="EMBL/GenBank/DDBJ databases">
        <title>Bird 10,000 Genomes (B10K) Project - Family phase.</title>
        <authorList>
            <person name="Zhang G."/>
        </authorList>
    </citation>
    <scope>NUCLEOTIDE SEQUENCE [LARGE SCALE GENOMIC DNA]</scope>
    <source>
        <strain evidence="7">B10K-DU-002-13</strain>
        <tissue evidence="7">Muscle</tissue>
    </source>
</reference>
<accession>A0A7L1KQZ7</accession>
<dbReference type="GO" id="GO:0032040">
    <property type="term" value="C:small-subunit processome"/>
    <property type="evidence" value="ECO:0007669"/>
    <property type="project" value="TreeGrafter"/>
</dbReference>
<feature type="compositionally biased region" description="Basic and acidic residues" evidence="5">
    <location>
        <begin position="98"/>
        <end position="109"/>
    </location>
</feature>